<organism evidence="5 6">
    <name type="scientific">Tachysurus vachellii</name>
    <name type="common">Darkbarbel catfish</name>
    <name type="synonym">Pelteobagrus vachellii</name>
    <dbReference type="NCBI Taxonomy" id="175792"/>
    <lineage>
        <taxon>Eukaryota</taxon>
        <taxon>Metazoa</taxon>
        <taxon>Chordata</taxon>
        <taxon>Craniata</taxon>
        <taxon>Vertebrata</taxon>
        <taxon>Euteleostomi</taxon>
        <taxon>Actinopterygii</taxon>
        <taxon>Neopterygii</taxon>
        <taxon>Teleostei</taxon>
        <taxon>Ostariophysi</taxon>
        <taxon>Siluriformes</taxon>
        <taxon>Bagridae</taxon>
        <taxon>Tachysurus</taxon>
    </lineage>
</organism>
<evidence type="ECO:0000256" key="1">
    <source>
        <dbReference type="ARBA" id="ARBA00004613"/>
    </source>
</evidence>
<reference evidence="5" key="1">
    <citation type="submission" date="2023-08" db="EMBL/GenBank/DDBJ databases">
        <title>Pelteobagrus vachellii genome.</title>
        <authorList>
            <person name="Liu H."/>
        </authorList>
    </citation>
    <scope>NUCLEOTIDE SEQUENCE</scope>
    <source>
        <strain evidence="5">PRFRI_2022a</strain>
        <tissue evidence="5">Muscle</tissue>
    </source>
</reference>
<keyword evidence="3" id="KW-0732">Signal</keyword>
<dbReference type="EMBL" id="JAVHJS010000005">
    <property type="protein sequence ID" value="KAK2858168.1"/>
    <property type="molecule type" value="Genomic_DNA"/>
</dbReference>
<dbReference type="Pfam" id="PF00021">
    <property type="entry name" value="UPAR_LY6"/>
    <property type="match status" value="1"/>
</dbReference>
<evidence type="ECO:0000313" key="5">
    <source>
        <dbReference type="EMBL" id="KAK2858168.1"/>
    </source>
</evidence>
<dbReference type="InterPro" id="IPR016054">
    <property type="entry name" value="LY6_UPA_recep-like"/>
</dbReference>
<dbReference type="SMART" id="SM00134">
    <property type="entry name" value="LU"/>
    <property type="match status" value="1"/>
</dbReference>
<dbReference type="PANTHER" id="PTHR20914:SF9">
    <property type="entry name" value="COILED, ISOFORM A"/>
    <property type="match status" value="1"/>
</dbReference>
<dbReference type="GO" id="GO:0005576">
    <property type="term" value="C:extracellular region"/>
    <property type="evidence" value="ECO:0007669"/>
    <property type="project" value="UniProtKB-SubCell"/>
</dbReference>
<protein>
    <recommendedName>
        <fullName evidence="4">UPAR/Ly6 domain-containing protein</fullName>
    </recommendedName>
</protein>
<evidence type="ECO:0000256" key="3">
    <source>
        <dbReference type="SAM" id="SignalP"/>
    </source>
</evidence>
<proteinExistence type="predicted"/>
<dbReference type="PANTHER" id="PTHR20914">
    <property type="entry name" value="LY6/PLAUR DOMAIN-CONTAINING PROTEIN 8"/>
    <property type="match status" value="1"/>
</dbReference>
<sequence>MKLLLVCYFSSSLFCSGLWSTTFSQHCPAGNLCAALIYNYSVPGLKVKMIGEIHDCLPQAVCNHANKSGLETTYTANVGVAMGFLFISCCNSDNCNRFVVPESSNKPNGLQCLICNGSRYTACSSSISCVGNQDHCMTGTVLTLANLTIKGCASKGFCDANFQNSTLADVRCCSGNFCNVSNASNRQDVGLLLMILIVIELLL</sequence>
<dbReference type="SUPFAM" id="SSF57302">
    <property type="entry name" value="Snake toxin-like"/>
    <property type="match status" value="1"/>
</dbReference>
<feature type="domain" description="UPAR/Ly6" evidence="4">
    <location>
        <begin position="110"/>
        <end position="190"/>
    </location>
</feature>
<gene>
    <name evidence="5" type="ORF">Q7C36_006087</name>
</gene>
<accession>A0AA88NLN3</accession>
<feature type="chain" id="PRO_5041690104" description="UPAR/Ly6 domain-containing protein" evidence="3">
    <location>
        <begin position="21"/>
        <end position="203"/>
    </location>
</feature>
<keyword evidence="6" id="KW-1185">Reference proteome</keyword>
<feature type="signal peptide" evidence="3">
    <location>
        <begin position="1"/>
        <end position="20"/>
    </location>
</feature>
<comment type="subcellular location">
    <subcellularLocation>
        <location evidence="1">Secreted</location>
    </subcellularLocation>
</comment>
<comment type="caution">
    <text evidence="5">The sequence shown here is derived from an EMBL/GenBank/DDBJ whole genome shotgun (WGS) entry which is preliminary data.</text>
</comment>
<evidence type="ECO:0000259" key="4">
    <source>
        <dbReference type="SMART" id="SM00134"/>
    </source>
</evidence>
<dbReference type="InterPro" id="IPR045860">
    <property type="entry name" value="Snake_toxin-like_sf"/>
</dbReference>
<dbReference type="InterPro" id="IPR050918">
    <property type="entry name" value="CNF-like_PLA2_Inhibitor"/>
</dbReference>
<evidence type="ECO:0000313" key="6">
    <source>
        <dbReference type="Proteomes" id="UP001187315"/>
    </source>
</evidence>
<dbReference type="AlphaFoldDB" id="A0AA88NLN3"/>
<dbReference type="Gene3D" id="2.10.60.10">
    <property type="entry name" value="CD59"/>
    <property type="match status" value="1"/>
</dbReference>
<evidence type="ECO:0000256" key="2">
    <source>
        <dbReference type="ARBA" id="ARBA00022525"/>
    </source>
</evidence>
<dbReference type="Proteomes" id="UP001187315">
    <property type="component" value="Unassembled WGS sequence"/>
</dbReference>
<name>A0AA88NLN3_TACVA</name>
<keyword evidence="2" id="KW-0964">Secreted</keyword>